<dbReference type="InterPro" id="IPR058882">
    <property type="entry name" value="PglZ_C"/>
</dbReference>
<feature type="domain" description="Alkaline phosphatase-like protein PglZ C-terminal" evidence="3">
    <location>
        <begin position="764"/>
        <end position="863"/>
    </location>
</feature>
<dbReference type="InterPro" id="IPR058880">
    <property type="entry name" value="PglZ_N"/>
</dbReference>
<dbReference type="Pfam" id="PF08665">
    <property type="entry name" value="PglZ"/>
    <property type="match status" value="1"/>
</dbReference>
<dbReference type="RefSeq" id="WP_343939820.1">
    <property type="nucleotide sequence ID" value="NZ_BAAAHP010000033.1"/>
</dbReference>
<evidence type="ECO:0000259" key="2">
    <source>
        <dbReference type="Pfam" id="PF25862"/>
    </source>
</evidence>
<evidence type="ECO:0000259" key="3">
    <source>
        <dbReference type="Pfam" id="PF25863"/>
    </source>
</evidence>
<dbReference type="InterPro" id="IPR047992">
    <property type="entry name" value="BREX_PglZ"/>
</dbReference>
<dbReference type="Pfam" id="PF25862">
    <property type="entry name" value="PglZ_1st"/>
    <property type="match status" value="1"/>
</dbReference>
<feature type="domain" description="Alkaline phosphatase-like protein PglZ N-terminal" evidence="2">
    <location>
        <begin position="15"/>
        <end position="103"/>
    </location>
</feature>
<evidence type="ECO:0000313" key="4">
    <source>
        <dbReference type="EMBL" id="GAA0926822.1"/>
    </source>
</evidence>
<accession>A0ABN1PEG7</accession>
<proteinExistence type="predicted"/>
<evidence type="ECO:0000313" key="5">
    <source>
        <dbReference type="Proteomes" id="UP001499967"/>
    </source>
</evidence>
<dbReference type="NCBIfam" id="NF033446">
    <property type="entry name" value="BREX_PglZ_2"/>
    <property type="match status" value="1"/>
</dbReference>
<sequence>MATAEISSARERAVLGRVRGQLGKHGGYRVIGIRSPDVPQWHGPHQVELDGTRVRIAPCRSVLAVLDALADADDHEVLVLLTDLPESELGDAVLARLHRGKLLEADRYTELEDLLDARSVDPRIRRETWLVDALVGLAGAGRLPSTTGEVLSLQRAIALVAGARLGVDPEQADLPALVAAFDDTRVRADWRMLSDAERSGLVEHLGRRHGPGVAVVAALSERHDNVLAELLVAQVITAAPEPDTRAARAFGGFTQSRFSLPRPTRADLAAAAGAAVVHAREAPTVRLNQQIRHAEAALDELSALELAAFSPILSRSFVERLAAAAERLDDAAFAELDDHAQARVDAHRVERVRAARRVQRWLDSNPQRSCASVTEGLARHSRDLAWLDRALTQIRAGDAEPRVAAVLRRLAERASAARAAVDVTFAQQLARMDATPRELLAVETLLPRAVAPLAEHAPVLLVVVDGMSGAVAGDLTARLADRRDGWTEIVRSDDGGREAVLAALPTETRYSRASLFAARLTTGDQAAERSAFAAHPFWPRGGAVLVHKSGVAGRDGSDLGLELEQAVEVDGPRVVAVVLNAVDDSLSKGRQSLDPAWRPEDIPGLPQLLDRAVTAGRVVLLTSDHGHVLEHGAAPRHQVGGGARWRPDDGVPRADEVSVGGARVLTLDERVILAATEDVRYGPRAHGYHGGATLAEVAIPLIGLLPPGVAMPEGWTTHTIGPPSWWDGATPVVTPVAAPKRRSSKKAPTQNGDGLFELPSTGPATRGASLVASATFREAHAEIPRNRAPEPAVFQAVVDALVTAGGRLPLRAVATAAGASGRNPRGLVSVMGRVLNRDSYPVLTLVDNGQAVALNLELLDEQFPSDGVS</sequence>
<protein>
    <submittedName>
        <fullName evidence="4">BREX-2 system phosphatase PglZ</fullName>
    </submittedName>
</protein>
<evidence type="ECO:0000256" key="1">
    <source>
        <dbReference type="SAM" id="MobiDB-lite"/>
    </source>
</evidence>
<reference evidence="4 5" key="1">
    <citation type="journal article" date="2019" name="Int. J. Syst. Evol. Microbiol.">
        <title>The Global Catalogue of Microorganisms (GCM) 10K type strain sequencing project: providing services to taxonomists for standard genome sequencing and annotation.</title>
        <authorList>
            <consortium name="The Broad Institute Genomics Platform"/>
            <consortium name="The Broad Institute Genome Sequencing Center for Infectious Disease"/>
            <person name="Wu L."/>
            <person name="Ma J."/>
        </authorList>
    </citation>
    <scope>NUCLEOTIDE SEQUENCE [LARGE SCALE GENOMIC DNA]</scope>
    <source>
        <strain evidence="4 5">JCM 11117</strain>
    </source>
</reference>
<dbReference type="Proteomes" id="UP001499967">
    <property type="component" value="Unassembled WGS sequence"/>
</dbReference>
<name>A0ABN1PEG7_9PSEU</name>
<feature type="region of interest" description="Disordered" evidence="1">
    <location>
        <begin position="737"/>
        <end position="760"/>
    </location>
</feature>
<keyword evidence="5" id="KW-1185">Reference proteome</keyword>
<gene>
    <name evidence="4" type="primary">pglZ</name>
    <name evidence="4" type="ORF">GCM10009559_12200</name>
</gene>
<dbReference type="Pfam" id="PF25863">
    <property type="entry name" value="PglZ_C"/>
    <property type="match status" value="1"/>
</dbReference>
<dbReference type="EMBL" id="BAAAHP010000033">
    <property type="protein sequence ID" value="GAA0926822.1"/>
    <property type="molecule type" value="Genomic_DNA"/>
</dbReference>
<comment type="caution">
    <text evidence="4">The sequence shown here is derived from an EMBL/GenBank/DDBJ whole genome shotgun (WGS) entry which is preliminary data.</text>
</comment>
<organism evidence="4 5">
    <name type="scientific">Pseudonocardia zijingensis</name>
    <dbReference type="NCBI Taxonomy" id="153376"/>
    <lineage>
        <taxon>Bacteria</taxon>
        <taxon>Bacillati</taxon>
        <taxon>Actinomycetota</taxon>
        <taxon>Actinomycetes</taxon>
        <taxon>Pseudonocardiales</taxon>
        <taxon>Pseudonocardiaceae</taxon>
        <taxon>Pseudonocardia</taxon>
    </lineage>
</organism>